<evidence type="ECO:0000313" key="2">
    <source>
        <dbReference type="Proteomes" id="UP001519325"/>
    </source>
</evidence>
<evidence type="ECO:0000313" key="1">
    <source>
        <dbReference type="EMBL" id="MBP2194286.1"/>
    </source>
</evidence>
<proteinExistence type="predicted"/>
<dbReference type="EMBL" id="JAGGMR010000001">
    <property type="protein sequence ID" value="MBP2194286.1"/>
    <property type="molecule type" value="Genomic_DNA"/>
</dbReference>
<protein>
    <submittedName>
        <fullName evidence="1">Uncharacterized protein</fullName>
    </submittedName>
</protein>
<organism evidence="1 2">
    <name type="scientific">Nocardia goodfellowii</name>
    <dbReference type="NCBI Taxonomy" id="882446"/>
    <lineage>
        <taxon>Bacteria</taxon>
        <taxon>Bacillati</taxon>
        <taxon>Actinomycetota</taxon>
        <taxon>Actinomycetes</taxon>
        <taxon>Mycobacteriales</taxon>
        <taxon>Nocardiaceae</taxon>
        <taxon>Nocardia</taxon>
    </lineage>
</organism>
<dbReference type="RefSeq" id="WP_209897427.1">
    <property type="nucleotide sequence ID" value="NZ_JAGGMR010000001.1"/>
</dbReference>
<dbReference type="Proteomes" id="UP001519325">
    <property type="component" value="Unassembled WGS sequence"/>
</dbReference>
<reference evidence="1 2" key="1">
    <citation type="submission" date="2021-03" db="EMBL/GenBank/DDBJ databases">
        <title>Sequencing the genomes of 1000 actinobacteria strains.</title>
        <authorList>
            <person name="Klenk H.-P."/>
        </authorList>
    </citation>
    <scope>NUCLEOTIDE SEQUENCE [LARGE SCALE GENOMIC DNA]</scope>
    <source>
        <strain evidence="1 2">DSM 45516</strain>
    </source>
</reference>
<sequence>MCKERTRRDERAFGEIYELCKDDPVDHLLDLLKLRRKTPLQGGDQPARSMLRVFCSKVNVVVVEKDYFDLDFRSEFSRVHDARFGSRSSDTARIHFFHGEVPKSKRPHLRDFVAKTSTKYFGYSVLRPQFPGRIGRSMVSAALTVDKIAGDRNLADKVRTAVTEDVQVFGVAHQVVGVPFMQQDGHLLTCAHVTAWVCHYTAVLRGAVPRRPTAQFHGISDKTAAFGRAYPSQGLNRQLLAATLRAADLPPEILDADSLSKPVQLNWTHRAKFAAEERRLQGVVDSVREKLQRLQTEGGSRTLAESRKVQARGASAQGQLRRLWIKENLGASICRYLNAALPVILLRAPPARGVIAHAQVAVGYLRRRDFADPRPDSDSVTSDDSDVVALIVCDDQSGPFEIVQLDDLVSDFMDANKRMQTEVVVPLPRSIWLSGSTAEEAAAQWLAIAADERIKALPEWAALHHLEDSDRYRDRLQDFVDRVSGGRIGELAIRSYITTGAEFKMSIAKRLQDDRLARAVGYTQMPKYVWVVEAIDRKLRDLRERSVLATIVFDSTAVTVEGSLGTTGPMPLMVHIPGQAVCSSQYNDYSETDVVQKWFPAALEPYYTGRWNRHSNHEIYSRWHWKSAMSEAGV</sequence>
<accession>A0ABS4QRE6</accession>
<keyword evidence="2" id="KW-1185">Reference proteome</keyword>
<comment type="caution">
    <text evidence="1">The sequence shown here is derived from an EMBL/GenBank/DDBJ whole genome shotgun (WGS) entry which is preliminary data.</text>
</comment>
<gene>
    <name evidence="1" type="ORF">BJ987_007187</name>
</gene>
<name>A0ABS4QRE6_9NOCA</name>